<dbReference type="EMBL" id="DPVV01000618">
    <property type="protein sequence ID" value="HCL04438.1"/>
    <property type="molecule type" value="Genomic_DNA"/>
</dbReference>
<dbReference type="InterPro" id="IPR000182">
    <property type="entry name" value="GNAT_dom"/>
</dbReference>
<feature type="domain" description="N-acetyltransferase" evidence="1">
    <location>
        <begin position="190"/>
        <end position="331"/>
    </location>
</feature>
<comment type="caution">
    <text evidence="2">The sequence shown here is derived from an EMBL/GenBank/DDBJ whole genome shotgun (WGS) entry which is preliminary data.</text>
</comment>
<dbReference type="Proteomes" id="UP000262969">
    <property type="component" value="Unassembled WGS sequence"/>
</dbReference>
<sequence>MINTFKIQDQDKIIALWNTVAVKIGYKELDHTSFHEIFTGNPYFNENHTFVMHEDNRVVGFVCGCTGDDLPLGKTSGYLTSVLLEEAYEASENYKILLDALEKSFADEGKTQSEVLFFNPMMLPWYIKGTNRHEHNNAPGVFRNSKLHEELYKNGYQDRAIECAMYLKLEGFTIPEAILAKEEKAAVEGYEVTLFDQNRHYGVKEMLQKLDNPLWEREISQCTRTGVPVLVAVHNDKVVGFAGPMIRQKSGRGYFTGIGVVKEHEGHGLGTVLFFKLCEEEKKVGAEYMSLYTGIDNPAGKIYHQAGFETVQEFVVMRKICKPISMKRHDG</sequence>
<dbReference type="InterPro" id="IPR016181">
    <property type="entry name" value="Acyl_CoA_acyltransferase"/>
</dbReference>
<protein>
    <submittedName>
        <fullName evidence="2">GNAT family N-acetyltransferase</fullName>
    </submittedName>
</protein>
<dbReference type="PROSITE" id="PS51186">
    <property type="entry name" value="GNAT"/>
    <property type="match status" value="1"/>
</dbReference>
<evidence type="ECO:0000313" key="3">
    <source>
        <dbReference type="Proteomes" id="UP000262969"/>
    </source>
</evidence>
<keyword evidence="2" id="KW-0808">Transferase</keyword>
<proteinExistence type="predicted"/>
<dbReference type="Pfam" id="PF00583">
    <property type="entry name" value="Acetyltransf_1"/>
    <property type="match status" value="1"/>
</dbReference>
<organism evidence="2 3">
    <name type="scientific">Lachnoclostridium phytofermentans</name>
    <dbReference type="NCBI Taxonomy" id="66219"/>
    <lineage>
        <taxon>Bacteria</taxon>
        <taxon>Bacillati</taxon>
        <taxon>Bacillota</taxon>
        <taxon>Clostridia</taxon>
        <taxon>Lachnospirales</taxon>
        <taxon>Lachnospiraceae</taxon>
    </lineage>
</organism>
<dbReference type="CDD" id="cd04301">
    <property type="entry name" value="NAT_SF"/>
    <property type="match status" value="1"/>
</dbReference>
<dbReference type="AlphaFoldDB" id="A0A3D2XDN3"/>
<evidence type="ECO:0000259" key="1">
    <source>
        <dbReference type="PROSITE" id="PS51186"/>
    </source>
</evidence>
<dbReference type="Gene3D" id="3.40.630.30">
    <property type="match status" value="2"/>
</dbReference>
<evidence type="ECO:0000313" key="2">
    <source>
        <dbReference type="EMBL" id="HCL04438.1"/>
    </source>
</evidence>
<dbReference type="GO" id="GO:0016747">
    <property type="term" value="F:acyltransferase activity, transferring groups other than amino-acyl groups"/>
    <property type="evidence" value="ECO:0007669"/>
    <property type="project" value="InterPro"/>
</dbReference>
<name>A0A3D2XDN3_9FIRM</name>
<reference evidence="2 3" key="1">
    <citation type="journal article" date="2018" name="Nat. Biotechnol.">
        <title>A standardized bacterial taxonomy based on genome phylogeny substantially revises the tree of life.</title>
        <authorList>
            <person name="Parks D.H."/>
            <person name="Chuvochina M."/>
            <person name="Waite D.W."/>
            <person name="Rinke C."/>
            <person name="Skarshewski A."/>
            <person name="Chaumeil P.A."/>
            <person name="Hugenholtz P."/>
        </authorList>
    </citation>
    <scope>NUCLEOTIDE SEQUENCE [LARGE SCALE GENOMIC DNA]</scope>
    <source>
        <strain evidence="2">UBA11728</strain>
    </source>
</reference>
<gene>
    <name evidence="2" type="ORF">DHW61_18860</name>
</gene>
<accession>A0A3D2XDN3</accession>
<dbReference type="SUPFAM" id="SSF55729">
    <property type="entry name" value="Acyl-CoA N-acyltransferases (Nat)"/>
    <property type="match status" value="1"/>
</dbReference>